<dbReference type="InterPro" id="IPR036770">
    <property type="entry name" value="Ankyrin_rpt-contain_sf"/>
</dbReference>
<comment type="subcellular location">
    <subcellularLocation>
        <location evidence="2">Secreted</location>
    </subcellularLocation>
    <subcellularLocation>
        <location evidence="1">Target cell membrane</location>
    </subcellularLocation>
</comment>
<organism evidence="14 15">
    <name type="scientific">Larinioides sclopetarius</name>
    <dbReference type="NCBI Taxonomy" id="280406"/>
    <lineage>
        <taxon>Eukaryota</taxon>
        <taxon>Metazoa</taxon>
        <taxon>Ecdysozoa</taxon>
        <taxon>Arthropoda</taxon>
        <taxon>Chelicerata</taxon>
        <taxon>Arachnida</taxon>
        <taxon>Araneae</taxon>
        <taxon>Araneomorphae</taxon>
        <taxon>Entelegynae</taxon>
        <taxon>Araneoidea</taxon>
        <taxon>Araneidae</taxon>
        <taxon>Larinioides</taxon>
    </lineage>
</organism>
<dbReference type="InterPro" id="IPR051637">
    <property type="entry name" value="Ank_repeat_dom-contain_49"/>
</dbReference>
<evidence type="ECO:0000256" key="12">
    <source>
        <dbReference type="PROSITE-ProRule" id="PRU00023"/>
    </source>
</evidence>
<evidence type="ECO:0008006" key="16">
    <source>
        <dbReference type="Google" id="ProtNLM"/>
    </source>
</evidence>
<evidence type="ECO:0000256" key="13">
    <source>
        <dbReference type="SAM" id="MobiDB-lite"/>
    </source>
</evidence>
<keyword evidence="4" id="KW-0964">Secreted</keyword>
<keyword evidence="9" id="KW-0638">Presynaptic neurotoxin</keyword>
<dbReference type="SUPFAM" id="SSF48403">
    <property type="entry name" value="Ankyrin repeat"/>
    <property type="match status" value="1"/>
</dbReference>
<evidence type="ECO:0000313" key="15">
    <source>
        <dbReference type="Proteomes" id="UP001497382"/>
    </source>
</evidence>
<dbReference type="GO" id="GO:0044218">
    <property type="term" value="C:other organism cell membrane"/>
    <property type="evidence" value="ECO:0007669"/>
    <property type="project" value="UniProtKB-KW"/>
</dbReference>
<keyword evidence="8" id="KW-0677">Repeat</keyword>
<feature type="region of interest" description="Disordered" evidence="13">
    <location>
        <begin position="469"/>
        <end position="499"/>
    </location>
</feature>
<dbReference type="PANTHER" id="PTHR24180">
    <property type="entry name" value="CYCLIN-DEPENDENT KINASE INHIBITOR 2C-RELATED"/>
    <property type="match status" value="1"/>
</dbReference>
<dbReference type="PROSITE" id="PS50088">
    <property type="entry name" value="ANK_REPEAT"/>
    <property type="match status" value="2"/>
</dbReference>
<evidence type="ECO:0000256" key="4">
    <source>
        <dbReference type="ARBA" id="ARBA00022525"/>
    </source>
</evidence>
<evidence type="ECO:0000256" key="8">
    <source>
        <dbReference type="ARBA" id="ARBA00022737"/>
    </source>
</evidence>
<evidence type="ECO:0000256" key="5">
    <source>
        <dbReference type="ARBA" id="ARBA00022537"/>
    </source>
</evidence>
<dbReference type="EMBL" id="CAXIEN010000240">
    <property type="protein sequence ID" value="CAL1288933.1"/>
    <property type="molecule type" value="Genomic_DNA"/>
</dbReference>
<dbReference type="SMART" id="SM00248">
    <property type="entry name" value="ANK"/>
    <property type="match status" value="5"/>
</dbReference>
<evidence type="ECO:0000256" key="2">
    <source>
        <dbReference type="ARBA" id="ARBA00004613"/>
    </source>
</evidence>
<dbReference type="AlphaFoldDB" id="A0AAV2B199"/>
<dbReference type="Pfam" id="PF12796">
    <property type="entry name" value="Ank_2"/>
    <property type="match status" value="1"/>
</dbReference>
<proteinExistence type="predicted"/>
<keyword evidence="15" id="KW-1185">Reference proteome</keyword>
<evidence type="ECO:0000256" key="6">
    <source>
        <dbReference type="ARBA" id="ARBA00022656"/>
    </source>
</evidence>
<comment type="caution">
    <text evidence="14">The sequence shown here is derived from an EMBL/GenBank/DDBJ whole genome shotgun (WGS) entry which is preliminary data.</text>
</comment>
<protein>
    <recommendedName>
        <fullName evidence="16">Ankyrin repeat protein</fullName>
    </recommendedName>
</protein>
<evidence type="ECO:0000256" key="9">
    <source>
        <dbReference type="ARBA" id="ARBA00023028"/>
    </source>
</evidence>
<keyword evidence="7" id="KW-0528">Neurotoxin</keyword>
<dbReference type="GO" id="GO:0005576">
    <property type="term" value="C:extracellular region"/>
    <property type="evidence" value="ECO:0007669"/>
    <property type="project" value="UniProtKB-SubCell"/>
</dbReference>
<dbReference type="GO" id="GO:0044231">
    <property type="term" value="C:host cell presynaptic membrane"/>
    <property type="evidence" value="ECO:0007669"/>
    <property type="project" value="UniProtKB-KW"/>
</dbReference>
<evidence type="ECO:0000256" key="11">
    <source>
        <dbReference type="ARBA" id="ARBA00023298"/>
    </source>
</evidence>
<evidence type="ECO:0000256" key="1">
    <source>
        <dbReference type="ARBA" id="ARBA00004175"/>
    </source>
</evidence>
<keyword evidence="11" id="KW-1053">Target membrane</keyword>
<keyword evidence="11" id="KW-0472">Membrane</keyword>
<dbReference type="Proteomes" id="UP001497382">
    <property type="component" value="Unassembled WGS sequence"/>
</dbReference>
<evidence type="ECO:0000256" key="10">
    <source>
        <dbReference type="ARBA" id="ARBA00023043"/>
    </source>
</evidence>
<dbReference type="Gene3D" id="1.25.40.20">
    <property type="entry name" value="Ankyrin repeat-containing domain"/>
    <property type="match status" value="2"/>
</dbReference>
<dbReference type="PANTHER" id="PTHR24180:SF45">
    <property type="entry name" value="POLY [ADP-RIBOSE] POLYMERASE TANKYRASE"/>
    <property type="match status" value="1"/>
</dbReference>
<feature type="repeat" description="ANK" evidence="12">
    <location>
        <begin position="141"/>
        <end position="175"/>
    </location>
</feature>
<gene>
    <name evidence="14" type="ORF">LARSCL_LOCUS15646</name>
</gene>
<name>A0AAV2B199_9ARAC</name>
<keyword evidence="6" id="KW-0800">Toxin</keyword>
<feature type="repeat" description="ANK" evidence="12">
    <location>
        <begin position="71"/>
        <end position="104"/>
    </location>
</feature>
<reference evidence="14 15" key="1">
    <citation type="submission" date="2024-04" db="EMBL/GenBank/DDBJ databases">
        <authorList>
            <person name="Rising A."/>
            <person name="Reimegard J."/>
            <person name="Sonavane S."/>
            <person name="Akerstrom W."/>
            <person name="Nylinder S."/>
            <person name="Hedman E."/>
            <person name="Kallberg Y."/>
        </authorList>
    </citation>
    <scope>NUCLEOTIDE SEQUENCE [LARGE SCALE GENOMIC DNA]</scope>
</reference>
<keyword evidence="3" id="KW-0268">Exocytosis</keyword>
<accession>A0AAV2B199</accession>
<evidence type="ECO:0000256" key="3">
    <source>
        <dbReference type="ARBA" id="ARBA00022483"/>
    </source>
</evidence>
<dbReference type="GO" id="GO:0090729">
    <property type="term" value="F:toxin activity"/>
    <property type="evidence" value="ECO:0007669"/>
    <property type="project" value="UniProtKB-KW"/>
</dbReference>
<evidence type="ECO:0000313" key="14">
    <source>
        <dbReference type="EMBL" id="CAL1288933.1"/>
    </source>
</evidence>
<keyword evidence="10 12" id="KW-0040">ANK repeat</keyword>
<sequence>MIACDDSRFLKAVSEKRFEAVEKLFPLVSKGVKRQYITGDKFNPLHYASTPENVSLFISTGVDVNVKNSDTDETPLLTVIKLNKSPDVIRELLKYGASIEARNKHTMNTPLNQATQVPECPPETIQALLEYGAAVNTANKYCDTPLHNACRNYRGDLRIVDMLLKSGSPINFKNLLGNTPLNISLQNPACTAELVRILLKFNAKVNVKMFRDAVQILHDDFLNIISELVQHAPLMSADEWFITLRHMFSHHSDEQKLKDCGKLIIKHSFLLCDGPHKSIICSLQRFDEFSRTCLPFLSKIQGVEIQGVEMIAAMVYKQKTAIATIGRDIKSFANECFSEIENMKTDMLTNNTSVYQMITSKTDKVCLDDKMLNILKKNTYPVYSDIILNRIKRDALLDKLILQQVYAIKEQGDVSQKIQLDTFSVSNIARFLDVDEIRNFVDAFRDPSKAEFCFWDNLMEIEAHLSKKPPIPRSATKKKLASPTAHSSSKVQKKSSPRI</sequence>
<evidence type="ECO:0000256" key="7">
    <source>
        <dbReference type="ARBA" id="ARBA00022699"/>
    </source>
</evidence>
<dbReference type="GO" id="GO:0006887">
    <property type="term" value="P:exocytosis"/>
    <property type="evidence" value="ECO:0007669"/>
    <property type="project" value="UniProtKB-KW"/>
</dbReference>
<dbReference type="InterPro" id="IPR002110">
    <property type="entry name" value="Ankyrin_rpt"/>
</dbReference>
<keyword evidence="5" id="KW-1052">Target cell membrane</keyword>